<organism evidence="1 2">
    <name type="scientific">Botrytis tulipae</name>
    <dbReference type="NCBI Taxonomy" id="87230"/>
    <lineage>
        <taxon>Eukaryota</taxon>
        <taxon>Fungi</taxon>
        <taxon>Dikarya</taxon>
        <taxon>Ascomycota</taxon>
        <taxon>Pezizomycotina</taxon>
        <taxon>Leotiomycetes</taxon>
        <taxon>Helotiales</taxon>
        <taxon>Sclerotiniaceae</taxon>
        <taxon>Botrytis</taxon>
    </lineage>
</organism>
<proteinExistence type="predicted"/>
<protein>
    <submittedName>
        <fullName evidence="1">Uncharacterized protein</fullName>
    </submittedName>
</protein>
<sequence length="78" mass="8669">MNTPFPFRSPLLFLDPKITPPYDCAASAMVDNENTGILDHRTIRFHPKIILRAASKVTIPNFIAQNPYIAPATESSTL</sequence>
<evidence type="ECO:0000313" key="1">
    <source>
        <dbReference type="EMBL" id="TGO10775.1"/>
    </source>
</evidence>
<keyword evidence="2" id="KW-1185">Reference proteome</keyword>
<dbReference type="Proteomes" id="UP000297777">
    <property type="component" value="Unassembled WGS sequence"/>
</dbReference>
<dbReference type="AlphaFoldDB" id="A0A4Z1EEK3"/>
<accession>A0A4Z1EEK3</accession>
<gene>
    <name evidence="1" type="ORF">BTUL_0126g00290</name>
</gene>
<reference evidence="1 2" key="1">
    <citation type="submission" date="2017-12" db="EMBL/GenBank/DDBJ databases">
        <title>Comparative genomics of Botrytis spp.</title>
        <authorList>
            <person name="Valero-Jimenez C.A."/>
            <person name="Tapia P."/>
            <person name="Veloso J."/>
            <person name="Silva-Moreno E."/>
            <person name="Staats M."/>
            <person name="Valdes J.H."/>
            <person name="Van Kan J.A.L."/>
        </authorList>
    </citation>
    <scope>NUCLEOTIDE SEQUENCE [LARGE SCALE GENOMIC DNA]</scope>
    <source>
        <strain evidence="1 2">Bt9001</strain>
    </source>
</reference>
<dbReference type="EMBL" id="PQXH01000126">
    <property type="protein sequence ID" value="TGO10775.1"/>
    <property type="molecule type" value="Genomic_DNA"/>
</dbReference>
<comment type="caution">
    <text evidence="1">The sequence shown here is derived from an EMBL/GenBank/DDBJ whole genome shotgun (WGS) entry which is preliminary data.</text>
</comment>
<name>A0A4Z1EEK3_9HELO</name>
<evidence type="ECO:0000313" key="2">
    <source>
        <dbReference type="Proteomes" id="UP000297777"/>
    </source>
</evidence>